<evidence type="ECO:0000313" key="17">
    <source>
        <dbReference type="Proteomes" id="UP000095553"/>
    </source>
</evidence>
<dbReference type="PANTHER" id="PTHR32024:SF2">
    <property type="entry name" value="TRK SYSTEM POTASSIUM UPTAKE PROTEIN TRKG-RELATED"/>
    <property type="match status" value="1"/>
</dbReference>
<name>A0A173UVC1_ANAHA</name>
<dbReference type="Proteomes" id="UP000095553">
    <property type="component" value="Unassembled WGS sequence"/>
</dbReference>
<dbReference type="InterPro" id="IPR003445">
    <property type="entry name" value="Cat_transpt"/>
</dbReference>
<dbReference type="PIRSF" id="PIRSF006247">
    <property type="entry name" value="TrkH"/>
    <property type="match status" value="1"/>
</dbReference>
<sequence>MNFSMIRYVIGLVMLFESAFLSLPCLIALIYHEKKGFSFWIMLFVCLIIGILFVMKKPKKTVYYAKEGFLTVAISWIVMSFFGALPFVINGDIPSVVDAMFETVSGFTTTGSSILTDVEALARCSLFWRSFTHWVGGMGVFVFVLAVMPLVGGQNIHLMRAESPGPSVGKLVPKIRKTSMILYKIYIFMTIVMVVLLLLGKLPLFDSLLLAFGTAGTGGFSILNSGCESYSPYIQYLIAIFMILFGVNFNVYYFILIKKFKDAIHYEELKYYLLFIGASVAMITYNIHSLFPTIEQAFRHALFQVGTVITTTGYASTDFNKWPEFSKFILVMLMFSGACAGSTGGGMKVSRLVIMLKTVKKELLSYLHPRTVRKVKFNGRIVEHEVIRGINVYMIAYAFVLMFSVLIISIDNFDFTSNFTAVVATLNNIGPGLNIVGPTGNFSMYSNLSKIVMIFDMLAGRLELFPMLLLINPYTWKEIKIRKIRKIRKNKKEGHSI</sequence>
<gene>
    <name evidence="15" type="primary">trkG</name>
    <name evidence="14" type="ORF">ERS852425_02515</name>
    <name evidence="16" type="ORF">ERS852520_02777</name>
    <name evidence="15" type="ORF">ERS852571_03078</name>
</gene>
<keyword evidence="4" id="KW-1003">Cell membrane</keyword>
<evidence type="ECO:0000256" key="12">
    <source>
        <dbReference type="PIRSR" id="PIRSR006247-1"/>
    </source>
</evidence>
<evidence type="ECO:0000256" key="5">
    <source>
        <dbReference type="ARBA" id="ARBA00022519"/>
    </source>
</evidence>
<keyword evidence="11 13" id="KW-0472">Membrane</keyword>
<keyword evidence="10" id="KW-0406">Ion transport</keyword>
<evidence type="ECO:0000313" key="14">
    <source>
        <dbReference type="EMBL" id="CUN08199.1"/>
    </source>
</evidence>
<dbReference type="Pfam" id="PF02386">
    <property type="entry name" value="TrkH"/>
    <property type="match status" value="1"/>
</dbReference>
<feature type="transmembrane region" description="Helical" evidence="13">
    <location>
        <begin position="233"/>
        <end position="257"/>
    </location>
</feature>
<dbReference type="GO" id="GO:0005886">
    <property type="term" value="C:plasma membrane"/>
    <property type="evidence" value="ECO:0007669"/>
    <property type="project" value="UniProtKB-SubCell"/>
</dbReference>
<dbReference type="InterPro" id="IPR004772">
    <property type="entry name" value="TrkH"/>
</dbReference>
<feature type="transmembrane region" description="Helical" evidence="13">
    <location>
        <begin position="12"/>
        <end position="31"/>
    </location>
</feature>
<comment type="subcellular location">
    <subcellularLocation>
        <location evidence="1">Cell inner membrane</location>
        <topology evidence="1">Multi-pass membrane protein</topology>
    </subcellularLocation>
</comment>
<feature type="binding site" evidence="12">
    <location>
        <position position="110"/>
    </location>
    <ligand>
        <name>K(+)</name>
        <dbReference type="ChEBI" id="CHEBI:29103"/>
    </ligand>
</feature>
<keyword evidence="3" id="KW-0813">Transport</keyword>
<feature type="binding site" evidence="12">
    <location>
        <position position="311"/>
    </location>
    <ligand>
        <name>K(+)</name>
        <dbReference type="ChEBI" id="CHEBI:29103"/>
    </ligand>
</feature>
<feature type="binding site" evidence="12">
    <location>
        <position position="312"/>
    </location>
    <ligand>
        <name>K(+)</name>
        <dbReference type="ChEBI" id="CHEBI:29103"/>
    </ligand>
</feature>
<evidence type="ECO:0000256" key="2">
    <source>
        <dbReference type="ARBA" id="ARBA00009137"/>
    </source>
</evidence>
<dbReference type="Proteomes" id="UP000095564">
    <property type="component" value="Unassembled WGS sequence"/>
</dbReference>
<evidence type="ECO:0000256" key="13">
    <source>
        <dbReference type="SAM" id="Phobius"/>
    </source>
</evidence>
<evidence type="ECO:0000256" key="4">
    <source>
        <dbReference type="ARBA" id="ARBA00022475"/>
    </source>
</evidence>
<evidence type="ECO:0000313" key="16">
    <source>
        <dbReference type="EMBL" id="CUQ00427.1"/>
    </source>
</evidence>
<evidence type="ECO:0000256" key="9">
    <source>
        <dbReference type="ARBA" id="ARBA00022989"/>
    </source>
</evidence>
<keyword evidence="8 12" id="KW-0630">Potassium</keyword>
<keyword evidence="6" id="KW-0633">Potassium transport</keyword>
<feature type="transmembrane region" description="Helical" evidence="13">
    <location>
        <begin position="328"/>
        <end position="347"/>
    </location>
</feature>
<keyword evidence="7 13" id="KW-0812">Transmembrane</keyword>
<feature type="transmembrane region" description="Helical" evidence="13">
    <location>
        <begin position="390"/>
        <end position="410"/>
    </location>
</feature>
<dbReference type="PANTHER" id="PTHR32024">
    <property type="entry name" value="TRK SYSTEM POTASSIUM UPTAKE PROTEIN TRKG-RELATED"/>
    <property type="match status" value="1"/>
</dbReference>
<evidence type="ECO:0000256" key="1">
    <source>
        <dbReference type="ARBA" id="ARBA00004429"/>
    </source>
</evidence>
<dbReference type="GO" id="GO:0046872">
    <property type="term" value="F:metal ion binding"/>
    <property type="evidence" value="ECO:0007669"/>
    <property type="project" value="UniProtKB-KW"/>
</dbReference>
<dbReference type="EMBL" id="CYXY01000031">
    <property type="protein sequence ID" value="CUN18899.1"/>
    <property type="molecule type" value="Genomic_DNA"/>
</dbReference>
<evidence type="ECO:0000256" key="7">
    <source>
        <dbReference type="ARBA" id="ARBA00022692"/>
    </source>
</evidence>
<protein>
    <submittedName>
        <fullName evidence="15">Trk system potassium uptake protein trkG</fullName>
    </submittedName>
</protein>
<evidence type="ECO:0000256" key="11">
    <source>
        <dbReference type="ARBA" id="ARBA00023136"/>
    </source>
</evidence>
<evidence type="ECO:0000256" key="3">
    <source>
        <dbReference type="ARBA" id="ARBA00022448"/>
    </source>
</evidence>
<feature type="transmembrane region" description="Helical" evidence="13">
    <location>
        <begin position="269"/>
        <end position="288"/>
    </location>
</feature>
<keyword evidence="5" id="KW-0997">Cell inner membrane</keyword>
<dbReference type="EMBL" id="CZAU01000034">
    <property type="protein sequence ID" value="CUQ00427.1"/>
    <property type="molecule type" value="Genomic_DNA"/>
</dbReference>
<feature type="binding site" evidence="12">
    <location>
        <position position="428"/>
    </location>
    <ligand>
        <name>K(+)</name>
        <dbReference type="ChEBI" id="CHEBI:29103"/>
    </ligand>
</feature>
<keyword evidence="9 13" id="KW-1133">Transmembrane helix</keyword>
<dbReference type="RefSeq" id="WP_055073490.1">
    <property type="nucleotide sequence ID" value="NZ_CACRSX010000057.1"/>
</dbReference>
<dbReference type="Proteomes" id="UP000095598">
    <property type="component" value="Unassembled WGS sequence"/>
</dbReference>
<feature type="transmembrane region" description="Helical" evidence="13">
    <location>
        <begin position="451"/>
        <end position="476"/>
    </location>
</feature>
<reference evidence="17 18" key="1">
    <citation type="submission" date="2015-09" db="EMBL/GenBank/DDBJ databases">
        <authorList>
            <consortium name="Pathogen Informatics"/>
        </authorList>
    </citation>
    <scope>NUCLEOTIDE SEQUENCE [LARGE SCALE GENOMIC DNA]</scope>
    <source>
        <strain evidence="14 19">2789STDY5608868</strain>
        <strain evidence="16 18">2789STDY5834908</strain>
        <strain evidence="15 17">2789STDY5834959</strain>
    </source>
</reference>
<evidence type="ECO:0000256" key="6">
    <source>
        <dbReference type="ARBA" id="ARBA00022538"/>
    </source>
</evidence>
<organism evidence="15 17">
    <name type="scientific">Anaerostipes hadrus</name>
    <dbReference type="NCBI Taxonomy" id="649756"/>
    <lineage>
        <taxon>Bacteria</taxon>
        <taxon>Bacillati</taxon>
        <taxon>Bacillota</taxon>
        <taxon>Clostridia</taxon>
        <taxon>Lachnospirales</taxon>
        <taxon>Lachnospiraceae</taxon>
        <taxon>Anaerostipes</taxon>
    </lineage>
</organism>
<evidence type="ECO:0000313" key="15">
    <source>
        <dbReference type="EMBL" id="CUN18899.1"/>
    </source>
</evidence>
<dbReference type="EMBL" id="CYXT01000020">
    <property type="protein sequence ID" value="CUN08199.1"/>
    <property type="molecule type" value="Genomic_DNA"/>
</dbReference>
<evidence type="ECO:0000313" key="18">
    <source>
        <dbReference type="Proteomes" id="UP000095564"/>
    </source>
</evidence>
<evidence type="ECO:0000313" key="19">
    <source>
        <dbReference type="Proteomes" id="UP000095598"/>
    </source>
</evidence>
<evidence type="ECO:0000256" key="10">
    <source>
        <dbReference type="ARBA" id="ARBA00023065"/>
    </source>
</evidence>
<feature type="transmembrane region" description="Helical" evidence="13">
    <location>
        <begin position="37"/>
        <end position="55"/>
    </location>
</feature>
<accession>A0A173UVC1</accession>
<feature type="transmembrane region" description="Helical" evidence="13">
    <location>
        <begin position="181"/>
        <end position="200"/>
    </location>
</feature>
<dbReference type="OrthoDB" id="9810952at2"/>
<dbReference type="AlphaFoldDB" id="A0A173UVC1"/>
<evidence type="ECO:0000256" key="8">
    <source>
        <dbReference type="ARBA" id="ARBA00022958"/>
    </source>
</evidence>
<comment type="similarity">
    <text evidence="2">Belongs to the TrkH potassium transport family.</text>
</comment>
<proteinExistence type="inferred from homology"/>
<dbReference type="GO" id="GO:0015379">
    <property type="term" value="F:potassium:chloride symporter activity"/>
    <property type="evidence" value="ECO:0007669"/>
    <property type="project" value="InterPro"/>
</dbReference>
<feature type="transmembrane region" description="Helical" evidence="13">
    <location>
        <begin position="131"/>
        <end position="151"/>
    </location>
</feature>
<feature type="binding site" evidence="12">
    <location>
        <position position="109"/>
    </location>
    <ligand>
        <name>K(+)</name>
        <dbReference type="ChEBI" id="CHEBI:29103"/>
    </ligand>
</feature>
<feature type="binding site" evidence="12">
    <location>
        <position position="218"/>
    </location>
    <ligand>
        <name>K(+)</name>
        <dbReference type="ChEBI" id="CHEBI:29103"/>
    </ligand>
</feature>
<feature type="transmembrane region" description="Helical" evidence="13">
    <location>
        <begin position="67"/>
        <end position="89"/>
    </location>
</feature>
<keyword evidence="12" id="KW-0479">Metal-binding</keyword>